<gene>
    <name evidence="3" type="ORF">DPMN_011148</name>
</gene>
<dbReference type="InterPro" id="IPR051135">
    <property type="entry name" value="Gal/GlcNAc/GalNAc_ST"/>
</dbReference>
<dbReference type="GO" id="GO:0006790">
    <property type="term" value="P:sulfur compound metabolic process"/>
    <property type="evidence" value="ECO:0007669"/>
    <property type="project" value="TreeGrafter"/>
</dbReference>
<feature type="domain" description="Sulfotransferase" evidence="2">
    <location>
        <begin position="107"/>
        <end position="407"/>
    </location>
</feature>
<evidence type="ECO:0000313" key="3">
    <source>
        <dbReference type="EMBL" id="KAH3887132.1"/>
    </source>
</evidence>
<protein>
    <recommendedName>
        <fullName evidence="2">Sulfotransferase domain-containing protein</fullName>
    </recommendedName>
</protein>
<name>A0A9D4S275_DREPO</name>
<dbReference type="GO" id="GO:0001517">
    <property type="term" value="F:N-acetylglucosamine 6-O-sulfotransferase activity"/>
    <property type="evidence" value="ECO:0007669"/>
    <property type="project" value="TreeGrafter"/>
</dbReference>
<accession>A0A9D4S275</accession>
<comment type="caution">
    <text evidence="3">The sequence shown here is derived from an EMBL/GenBank/DDBJ whole genome shotgun (WGS) entry which is preliminary data.</text>
</comment>
<dbReference type="Pfam" id="PF00685">
    <property type="entry name" value="Sulfotransfer_1"/>
    <property type="match status" value="1"/>
</dbReference>
<dbReference type="SUPFAM" id="SSF52540">
    <property type="entry name" value="P-loop containing nucleoside triphosphate hydrolases"/>
    <property type="match status" value="1"/>
</dbReference>
<sequence>MDLRVRFRKILLGGLLMLVFMASLVYVIPGRHTYRKARPEQSNAAIETYQEVQQVKWPLTNAQLTVQHTTTANHVSTARDHAEQDQSPAPKEEITSGPQGHLLSKIVLIFAYLRSGSTFTASLFTQLPDSFYVFEPLHALTDAIGKDGVLRYINGSVRHFPYGIEEQPDWLYREAIEHWFRCRLGHLDTASLQDDFHEQYSMKSMKPFLLCVRHKRASNLSAETAIKECLPPTEKKCRDAHLRVFKTIRLSMETVWDLLRLFDNMKVIFLVRDPRGMFVSQGRNYLIKPGKNVAQFQKICTKMNADLNVASRILADGNKNVHLVRYEDIAFNPFTAVEQLYAFIGEPLTNAVKSYVKLSTSLNIKDSCAFCTLRGNSSATATKWRHEIKPIFLRIADKYCRTVYDQLGYYPTLDLSYLRNDSLPLQANTIPLLDNTVIQK</sequence>
<dbReference type="OrthoDB" id="5987729at2759"/>
<dbReference type="PANTHER" id="PTHR10704">
    <property type="entry name" value="CARBOHYDRATE SULFOTRANSFERASE"/>
    <property type="match status" value="1"/>
</dbReference>
<reference evidence="3" key="1">
    <citation type="journal article" date="2019" name="bioRxiv">
        <title>The Genome of the Zebra Mussel, Dreissena polymorpha: A Resource for Invasive Species Research.</title>
        <authorList>
            <person name="McCartney M.A."/>
            <person name="Auch B."/>
            <person name="Kono T."/>
            <person name="Mallez S."/>
            <person name="Zhang Y."/>
            <person name="Obille A."/>
            <person name="Becker A."/>
            <person name="Abrahante J.E."/>
            <person name="Garbe J."/>
            <person name="Badalamenti J.P."/>
            <person name="Herman A."/>
            <person name="Mangelson H."/>
            <person name="Liachko I."/>
            <person name="Sullivan S."/>
            <person name="Sone E.D."/>
            <person name="Koren S."/>
            <person name="Silverstein K.A.T."/>
            <person name="Beckman K.B."/>
            <person name="Gohl D.M."/>
        </authorList>
    </citation>
    <scope>NUCLEOTIDE SEQUENCE</scope>
    <source>
        <strain evidence="3">Duluth1</strain>
        <tissue evidence="3">Whole animal</tissue>
    </source>
</reference>
<dbReference type="GO" id="GO:0006044">
    <property type="term" value="P:N-acetylglucosamine metabolic process"/>
    <property type="evidence" value="ECO:0007669"/>
    <property type="project" value="TreeGrafter"/>
</dbReference>
<proteinExistence type="predicted"/>
<dbReference type="EMBL" id="JAIWYP010000001">
    <property type="protein sequence ID" value="KAH3887132.1"/>
    <property type="molecule type" value="Genomic_DNA"/>
</dbReference>
<evidence type="ECO:0000259" key="2">
    <source>
        <dbReference type="Pfam" id="PF00685"/>
    </source>
</evidence>
<dbReference type="InterPro" id="IPR027417">
    <property type="entry name" value="P-loop_NTPase"/>
</dbReference>
<feature type="compositionally biased region" description="Basic and acidic residues" evidence="1">
    <location>
        <begin position="77"/>
        <end position="94"/>
    </location>
</feature>
<feature type="region of interest" description="Disordered" evidence="1">
    <location>
        <begin position="73"/>
        <end position="97"/>
    </location>
</feature>
<dbReference type="Proteomes" id="UP000828390">
    <property type="component" value="Unassembled WGS sequence"/>
</dbReference>
<dbReference type="PANTHER" id="PTHR10704:SF44">
    <property type="entry name" value="LD35051P-RELATED"/>
    <property type="match status" value="1"/>
</dbReference>
<dbReference type="InterPro" id="IPR000863">
    <property type="entry name" value="Sulfotransferase_dom"/>
</dbReference>
<dbReference type="Gene3D" id="3.40.50.300">
    <property type="entry name" value="P-loop containing nucleotide triphosphate hydrolases"/>
    <property type="match status" value="1"/>
</dbReference>
<reference evidence="3" key="2">
    <citation type="submission" date="2020-11" db="EMBL/GenBank/DDBJ databases">
        <authorList>
            <person name="McCartney M.A."/>
            <person name="Auch B."/>
            <person name="Kono T."/>
            <person name="Mallez S."/>
            <person name="Becker A."/>
            <person name="Gohl D.M."/>
            <person name="Silverstein K.A.T."/>
            <person name="Koren S."/>
            <person name="Bechman K.B."/>
            <person name="Herman A."/>
            <person name="Abrahante J.E."/>
            <person name="Garbe J."/>
        </authorList>
    </citation>
    <scope>NUCLEOTIDE SEQUENCE</scope>
    <source>
        <strain evidence="3">Duluth1</strain>
        <tissue evidence="3">Whole animal</tissue>
    </source>
</reference>
<dbReference type="AlphaFoldDB" id="A0A9D4S275"/>
<keyword evidence="4" id="KW-1185">Reference proteome</keyword>
<organism evidence="3 4">
    <name type="scientific">Dreissena polymorpha</name>
    <name type="common">Zebra mussel</name>
    <name type="synonym">Mytilus polymorpha</name>
    <dbReference type="NCBI Taxonomy" id="45954"/>
    <lineage>
        <taxon>Eukaryota</taxon>
        <taxon>Metazoa</taxon>
        <taxon>Spiralia</taxon>
        <taxon>Lophotrochozoa</taxon>
        <taxon>Mollusca</taxon>
        <taxon>Bivalvia</taxon>
        <taxon>Autobranchia</taxon>
        <taxon>Heteroconchia</taxon>
        <taxon>Euheterodonta</taxon>
        <taxon>Imparidentia</taxon>
        <taxon>Neoheterodontei</taxon>
        <taxon>Myida</taxon>
        <taxon>Dreissenoidea</taxon>
        <taxon>Dreissenidae</taxon>
        <taxon>Dreissena</taxon>
    </lineage>
</organism>
<evidence type="ECO:0000256" key="1">
    <source>
        <dbReference type="SAM" id="MobiDB-lite"/>
    </source>
</evidence>
<evidence type="ECO:0000313" key="4">
    <source>
        <dbReference type="Proteomes" id="UP000828390"/>
    </source>
</evidence>